<name>A0ABN8QPX3_9CNID</name>
<proteinExistence type="predicted"/>
<dbReference type="InterPro" id="IPR036465">
    <property type="entry name" value="vWFA_dom_sf"/>
</dbReference>
<organism evidence="3 4">
    <name type="scientific">Porites lobata</name>
    <dbReference type="NCBI Taxonomy" id="104759"/>
    <lineage>
        <taxon>Eukaryota</taxon>
        <taxon>Metazoa</taxon>
        <taxon>Cnidaria</taxon>
        <taxon>Anthozoa</taxon>
        <taxon>Hexacorallia</taxon>
        <taxon>Scleractinia</taxon>
        <taxon>Fungiina</taxon>
        <taxon>Poritidae</taxon>
        <taxon>Porites</taxon>
    </lineage>
</organism>
<dbReference type="PANTHER" id="PTHR24020:SF20">
    <property type="entry name" value="PH DOMAIN-CONTAINING PROTEIN"/>
    <property type="match status" value="1"/>
</dbReference>
<dbReference type="Proteomes" id="UP001159405">
    <property type="component" value="Unassembled WGS sequence"/>
</dbReference>
<dbReference type="PANTHER" id="PTHR24020">
    <property type="entry name" value="COLLAGEN ALPHA"/>
    <property type="match status" value="1"/>
</dbReference>
<evidence type="ECO:0000313" key="4">
    <source>
        <dbReference type="Proteomes" id="UP001159405"/>
    </source>
</evidence>
<reference evidence="3 4" key="1">
    <citation type="submission" date="2022-05" db="EMBL/GenBank/DDBJ databases">
        <authorList>
            <consortium name="Genoscope - CEA"/>
            <person name="William W."/>
        </authorList>
    </citation>
    <scope>NUCLEOTIDE SEQUENCE [LARGE SCALE GENOMIC DNA]</scope>
</reference>
<dbReference type="PROSITE" id="PS50234">
    <property type="entry name" value="VWFA"/>
    <property type="match status" value="1"/>
</dbReference>
<dbReference type="CDD" id="cd01450">
    <property type="entry name" value="vWFA_subfamily_ECM"/>
    <property type="match status" value="1"/>
</dbReference>
<dbReference type="SMART" id="SM00327">
    <property type="entry name" value="VWA"/>
    <property type="match status" value="1"/>
</dbReference>
<evidence type="ECO:0000256" key="1">
    <source>
        <dbReference type="SAM" id="Coils"/>
    </source>
</evidence>
<dbReference type="InterPro" id="IPR050525">
    <property type="entry name" value="ECM_Assembly_Org"/>
</dbReference>
<gene>
    <name evidence="3" type="ORF">PLOB_00009180</name>
</gene>
<dbReference type="InterPro" id="IPR002035">
    <property type="entry name" value="VWF_A"/>
</dbReference>
<feature type="coiled-coil region" evidence="1">
    <location>
        <begin position="85"/>
        <end position="112"/>
    </location>
</feature>
<sequence>MIQEDDVLPRATELPFLSALHAKSDTTNPFGYKLACDIDLGLVMDNTKGNFNLIKDFAKELVGKFQVSDDGTRVGAITFGHGAHIRLLFSDLKGKENNLQNVKEQINRWREGSPVYDNKTSISEALRVAKDFLFRTSSGMRSGLVEQVLVLFTNGKQDMGQVASTLRRIQELQNKGIKIIIVGIQKPDPIELLKLAGGIENMHYLNSEGRITSIATKIFQSVCSKA</sequence>
<keyword evidence="1" id="KW-0175">Coiled coil</keyword>
<keyword evidence="4" id="KW-1185">Reference proteome</keyword>
<accession>A0ABN8QPX3</accession>
<protein>
    <recommendedName>
        <fullName evidence="2">VWFA domain-containing protein</fullName>
    </recommendedName>
</protein>
<evidence type="ECO:0000259" key="2">
    <source>
        <dbReference type="PROSITE" id="PS50234"/>
    </source>
</evidence>
<dbReference type="Gene3D" id="3.40.50.410">
    <property type="entry name" value="von Willebrand factor, type A domain"/>
    <property type="match status" value="1"/>
</dbReference>
<feature type="domain" description="VWFA" evidence="2">
    <location>
        <begin position="33"/>
        <end position="222"/>
    </location>
</feature>
<dbReference type="Pfam" id="PF00092">
    <property type="entry name" value="VWA"/>
    <property type="match status" value="1"/>
</dbReference>
<dbReference type="SUPFAM" id="SSF53300">
    <property type="entry name" value="vWA-like"/>
    <property type="match status" value="1"/>
</dbReference>
<comment type="caution">
    <text evidence="3">The sequence shown here is derived from an EMBL/GenBank/DDBJ whole genome shotgun (WGS) entry which is preliminary data.</text>
</comment>
<evidence type="ECO:0000313" key="3">
    <source>
        <dbReference type="EMBL" id="CAH3168384.1"/>
    </source>
</evidence>
<dbReference type="EMBL" id="CALNXK010000144">
    <property type="protein sequence ID" value="CAH3168384.1"/>
    <property type="molecule type" value="Genomic_DNA"/>
</dbReference>